<dbReference type="PANTHER" id="PTHR46471:SF2">
    <property type="entry name" value="CHITIN DEACETYLASE-RELATED"/>
    <property type="match status" value="1"/>
</dbReference>
<sequence length="284" mass="32359">MKFSTIFTALLSVATTALAHNGTHTNEKRQLAAVYTSCSVPNTIALTFDDGPYDYIYDIANRINDAGGKATFFFNGNNWRCIYDKADAIRYVYSQGHQLASHTWSHSHLTQLSWDQLHDEMWRVEQALQRIAGVTPAFLRPPYGEYNDQVRQVAAARGQQLVNWDFDSGDSADPRPSDGQLRSNYGHLLWDIRPNNVLALNHEFNYDTVYNVMWQVVEWANQLNYRMVTVAECLGGQQPYQNVGQPENVSIFILVLVVERRALYAFRAIPIAHPVLVNDRANLF</sequence>
<protein>
    <recommendedName>
        <fullName evidence="13">NodB homology domain-containing protein</fullName>
    </recommendedName>
</protein>
<evidence type="ECO:0000256" key="3">
    <source>
        <dbReference type="ARBA" id="ARBA00022475"/>
    </source>
</evidence>
<dbReference type="Proteomes" id="UP001437256">
    <property type="component" value="Unassembled WGS sequence"/>
</dbReference>
<evidence type="ECO:0000256" key="10">
    <source>
        <dbReference type="ARBA" id="ARBA00023288"/>
    </source>
</evidence>
<evidence type="ECO:0000256" key="9">
    <source>
        <dbReference type="ARBA" id="ARBA00023277"/>
    </source>
</evidence>
<comment type="subcellular location">
    <subcellularLocation>
        <location evidence="2">Cell membrane</location>
        <topology evidence="2">Lipid-anchor</topology>
        <topology evidence="2">GPI-anchor</topology>
    </subcellularLocation>
</comment>
<dbReference type="CDD" id="cd10951">
    <property type="entry name" value="CE4_ClCDA_like"/>
    <property type="match status" value="1"/>
</dbReference>
<evidence type="ECO:0000313" key="14">
    <source>
        <dbReference type="EMBL" id="KAL0066784.1"/>
    </source>
</evidence>
<proteinExistence type="predicted"/>
<keyword evidence="3" id="KW-1003">Cell membrane</keyword>
<evidence type="ECO:0000256" key="5">
    <source>
        <dbReference type="ARBA" id="ARBA00022723"/>
    </source>
</evidence>
<dbReference type="EMBL" id="JBBXMP010000032">
    <property type="protein sequence ID" value="KAL0066784.1"/>
    <property type="molecule type" value="Genomic_DNA"/>
</dbReference>
<keyword evidence="5" id="KW-0479">Metal-binding</keyword>
<name>A0ABR3A065_9AGAR</name>
<feature type="domain" description="NodB homology" evidence="13">
    <location>
        <begin position="42"/>
        <end position="228"/>
    </location>
</feature>
<evidence type="ECO:0000256" key="8">
    <source>
        <dbReference type="ARBA" id="ARBA00023136"/>
    </source>
</evidence>
<feature type="chain" id="PRO_5046539804" description="NodB homology domain-containing protein" evidence="12">
    <location>
        <begin position="20"/>
        <end position="284"/>
    </location>
</feature>
<keyword evidence="9" id="KW-0119">Carbohydrate metabolism</keyword>
<organism evidence="14 15">
    <name type="scientific">Marasmius tenuissimus</name>
    <dbReference type="NCBI Taxonomy" id="585030"/>
    <lineage>
        <taxon>Eukaryota</taxon>
        <taxon>Fungi</taxon>
        <taxon>Dikarya</taxon>
        <taxon>Basidiomycota</taxon>
        <taxon>Agaricomycotina</taxon>
        <taxon>Agaricomycetes</taxon>
        <taxon>Agaricomycetidae</taxon>
        <taxon>Agaricales</taxon>
        <taxon>Marasmiineae</taxon>
        <taxon>Marasmiaceae</taxon>
        <taxon>Marasmius</taxon>
    </lineage>
</organism>
<keyword evidence="8" id="KW-0472">Membrane</keyword>
<evidence type="ECO:0000256" key="11">
    <source>
        <dbReference type="ARBA" id="ARBA00023316"/>
    </source>
</evidence>
<keyword evidence="10" id="KW-0449">Lipoprotein</keyword>
<dbReference type="Pfam" id="PF01522">
    <property type="entry name" value="Polysacc_deac_1"/>
    <property type="match status" value="1"/>
</dbReference>
<keyword evidence="15" id="KW-1185">Reference proteome</keyword>
<evidence type="ECO:0000256" key="4">
    <source>
        <dbReference type="ARBA" id="ARBA00022622"/>
    </source>
</evidence>
<accession>A0ABR3A065</accession>
<dbReference type="InterPro" id="IPR002509">
    <property type="entry name" value="NODB_dom"/>
</dbReference>
<evidence type="ECO:0000256" key="7">
    <source>
        <dbReference type="ARBA" id="ARBA00022801"/>
    </source>
</evidence>
<dbReference type="InterPro" id="IPR011330">
    <property type="entry name" value="Glyco_hydro/deAcase_b/a-brl"/>
</dbReference>
<keyword evidence="4" id="KW-0336">GPI-anchor</keyword>
<dbReference type="Gene3D" id="3.20.20.370">
    <property type="entry name" value="Glycoside hydrolase/deacetylase"/>
    <property type="match status" value="1"/>
</dbReference>
<evidence type="ECO:0000256" key="2">
    <source>
        <dbReference type="ARBA" id="ARBA00004609"/>
    </source>
</evidence>
<keyword evidence="4" id="KW-0325">Glycoprotein</keyword>
<evidence type="ECO:0000259" key="13">
    <source>
        <dbReference type="PROSITE" id="PS51677"/>
    </source>
</evidence>
<keyword evidence="6 12" id="KW-0732">Signal</keyword>
<comment type="caution">
    <text evidence="14">The sequence shown here is derived from an EMBL/GenBank/DDBJ whole genome shotgun (WGS) entry which is preliminary data.</text>
</comment>
<keyword evidence="11" id="KW-0961">Cell wall biogenesis/degradation</keyword>
<evidence type="ECO:0000256" key="12">
    <source>
        <dbReference type="SAM" id="SignalP"/>
    </source>
</evidence>
<evidence type="ECO:0000313" key="15">
    <source>
        <dbReference type="Proteomes" id="UP001437256"/>
    </source>
</evidence>
<evidence type="ECO:0000256" key="1">
    <source>
        <dbReference type="ARBA" id="ARBA00001941"/>
    </source>
</evidence>
<dbReference type="SUPFAM" id="SSF88713">
    <property type="entry name" value="Glycoside hydrolase/deacetylase"/>
    <property type="match status" value="1"/>
</dbReference>
<comment type="cofactor">
    <cofactor evidence="1">
        <name>Co(2+)</name>
        <dbReference type="ChEBI" id="CHEBI:48828"/>
    </cofactor>
</comment>
<reference evidence="14 15" key="1">
    <citation type="submission" date="2024-05" db="EMBL/GenBank/DDBJ databases">
        <title>A draft genome resource for the thread blight pathogen Marasmius tenuissimus strain MS-2.</title>
        <authorList>
            <person name="Yulfo-Soto G.E."/>
            <person name="Baruah I.K."/>
            <person name="Amoako-Attah I."/>
            <person name="Bukari Y."/>
            <person name="Meinhardt L.W."/>
            <person name="Bailey B.A."/>
            <person name="Cohen S.P."/>
        </authorList>
    </citation>
    <scope>NUCLEOTIDE SEQUENCE [LARGE SCALE GENOMIC DNA]</scope>
    <source>
        <strain evidence="14 15">MS-2</strain>
    </source>
</reference>
<keyword evidence="7" id="KW-0378">Hydrolase</keyword>
<evidence type="ECO:0000256" key="6">
    <source>
        <dbReference type="ARBA" id="ARBA00022729"/>
    </source>
</evidence>
<dbReference type="PANTHER" id="PTHR46471">
    <property type="entry name" value="CHITIN DEACETYLASE"/>
    <property type="match status" value="1"/>
</dbReference>
<feature type="signal peptide" evidence="12">
    <location>
        <begin position="1"/>
        <end position="19"/>
    </location>
</feature>
<gene>
    <name evidence="14" type="ORF">AAF712_006181</name>
</gene>
<dbReference type="PROSITE" id="PS51677">
    <property type="entry name" value="NODB"/>
    <property type="match status" value="1"/>
</dbReference>